<dbReference type="AlphaFoldDB" id="A0A445J4U7"/>
<dbReference type="InterPro" id="IPR017088">
    <property type="entry name" value="Wax_synthase_Magnoliopsida"/>
</dbReference>
<dbReference type="GO" id="GO:0047196">
    <property type="term" value="F:long-chain-alcohol O-fatty-acyltransferase activity"/>
    <property type="evidence" value="ECO:0007669"/>
    <property type="project" value="UniProtKB-EC"/>
</dbReference>
<organism evidence="11 12">
    <name type="scientific">Glycine soja</name>
    <name type="common">Wild soybean</name>
    <dbReference type="NCBI Taxonomy" id="3848"/>
    <lineage>
        <taxon>Eukaryota</taxon>
        <taxon>Viridiplantae</taxon>
        <taxon>Streptophyta</taxon>
        <taxon>Embryophyta</taxon>
        <taxon>Tracheophyta</taxon>
        <taxon>Spermatophyta</taxon>
        <taxon>Magnoliopsida</taxon>
        <taxon>eudicotyledons</taxon>
        <taxon>Gunneridae</taxon>
        <taxon>Pentapetalae</taxon>
        <taxon>rosids</taxon>
        <taxon>fabids</taxon>
        <taxon>Fabales</taxon>
        <taxon>Fabaceae</taxon>
        <taxon>Papilionoideae</taxon>
        <taxon>50 kb inversion clade</taxon>
        <taxon>NPAAA clade</taxon>
        <taxon>indigoferoid/millettioid clade</taxon>
        <taxon>Phaseoleae</taxon>
        <taxon>Glycine</taxon>
        <taxon>Glycine subgen. Soja</taxon>
    </lineage>
</organism>
<dbReference type="GO" id="GO:0006629">
    <property type="term" value="P:lipid metabolic process"/>
    <property type="evidence" value="ECO:0007669"/>
    <property type="project" value="UniProtKB-KW"/>
</dbReference>
<keyword evidence="3 11" id="KW-0808">Transferase</keyword>
<dbReference type="InterPro" id="IPR032805">
    <property type="entry name" value="Wax_synthase_dom"/>
</dbReference>
<evidence type="ECO:0000256" key="5">
    <source>
        <dbReference type="ARBA" id="ARBA00022989"/>
    </source>
</evidence>
<comment type="caution">
    <text evidence="11">The sequence shown here is derived from an EMBL/GenBank/DDBJ whole genome shotgun (WGS) entry which is preliminary data.</text>
</comment>
<keyword evidence="6" id="KW-0443">Lipid metabolism</keyword>
<dbReference type="PIRSF" id="PIRSF037006">
    <property type="entry name" value="Wax_synthase"/>
    <property type="match status" value="1"/>
</dbReference>
<feature type="transmembrane region" description="Helical" evidence="9">
    <location>
        <begin position="294"/>
        <end position="314"/>
    </location>
</feature>
<evidence type="ECO:0000256" key="1">
    <source>
        <dbReference type="ARBA" id="ARBA00004141"/>
    </source>
</evidence>
<evidence type="ECO:0000256" key="8">
    <source>
        <dbReference type="ARBA" id="ARBA00023315"/>
    </source>
</evidence>
<dbReference type="EMBL" id="QZWG01000009">
    <property type="protein sequence ID" value="RZB93378.1"/>
    <property type="molecule type" value="Genomic_DNA"/>
</dbReference>
<accession>A0A445J4U7</accession>
<feature type="transmembrane region" description="Helical" evidence="9">
    <location>
        <begin position="153"/>
        <end position="175"/>
    </location>
</feature>
<feature type="transmembrane region" description="Helical" evidence="9">
    <location>
        <begin position="36"/>
        <end position="56"/>
    </location>
</feature>
<protein>
    <submittedName>
        <fullName evidence="11">Acyl-CoA--sterol O-acyltransferase 1</fullName>
        <ecNumber evidence="11">2.3.1.75</ecNumber>
    </submittedName>
</protein>
<evidence type="ECO:0000256" key="4">
    <source>
        <dbReference type="ARBA" id="ARBA00022692"/>
    </source>
</evidence>
<name>A0A445J4U7_GLYSO</name>
<evidence type="ECO:0000313" key="11">
    <source>
        <dbReference type="EMBL" id="RZB93378.1"/>
    </source>
</evidence>
<evidence type="ECO:0000256" key="2">
    <source>
        <dbReference type="ARBA" id="ARBA00007282"/>
    </source>
</evidence>
<feature type="transmembrane region" description="Helical" evidence="9">
    <location>
        <begin position="263"/>
        <end position="282"/>
    </location>
</feature>
<evidence type="ECO:0000256" key="7">
    <source>
        <dbReference type="ARBA" id="ARBA00023136"/>
    </source>
</evidence>
<sequence>MEGDMMNLIKVCPSVVISLCYCYWIRKLVPPGIKRLVFLLPIICLYIFIPLSFSSVHLTGTIGFFLAWLANFKLLLFAFDMGPLSSHPLISLPRFVAVACFPIKIQQNQPRQNGKTPHPNPSSMIRYAIKGLSLGVLLKIYDYSDRIHPKVIMCMYCFHIYFLLEIILAMVAAMARSMMGLELEPQFNDPLSSTSLQDFWGRRWNLMVTSILRPTVYDPTLKAAVNVVGPKWAPLPAVFGTFVVSGLMHELILFYMGRLQPTFWMTWFFVLHGIFLTVEIAFKRALTARCRLPRFVSGPLTVGFVLATGISLFLPEFIRCQIDVKAFQEYAELGQLLNNLTCGIFHNSNL</sequence>
<comment type="similarity">
    <text evidence="2">Belongs to the wax synthase family.</text>
</comment>
<evidence type="ECO:0000313" key="12">
    <source>
        <dbReference type="Proteomes" id="UP000289340"/>
    </source>
</evidence>
<keyword evidence="5 9" id="KW-1133">Transmembrane helix</keyword>
<reference evidence="11 12" key="1">
    <citation type="submission" date="2018-09" db="EMBL/GenBank/DDBJ databases">
        <title>A high-quality reference genome of wild soybean provides a powerful tool to mine soybean genomes.</title>
        <authorList>
            <person name="Xie M."/>
            <person name="Chung C.Y.L."/>
            <person name="Li M.-W."/>
            <person name="Wong F.-L."/>
            <person name="Chan T.-F."/>
            <person name="Lam H.-M."/>
        </authorList>
    </citation>
    <scope>NUCLEOTIDE SEQUENCE [LARGE SCALE GENOMIC DNA]</scope>
    <source>
        <strain evidence="12">cv. W05</strain>
        <tissue evidence="11">Hypocotyl of etiolated seedlings</tissue>
    </source>
</reference>
<keyword evidence="12" id="KW-1185">Reference proteome</keyword>
<dbReference type="InterPro" id="IPR044851">
    <property type="entry name" value="Wax_synthase"/>
</dbReference>
<feature type="domain" description="Wax synthase" evidence="10">
    <location>
        <begin position="184"/>
        <end position="271"/>
    </location>
</feature>
<keyword evidence="8 11" id="KW-0012">Acyltransferase</keyword>
<keyword evidence="7 9" id="KW-0472">Membrane</keyword>
<dbReference type="EC" id="2.3.1.75" evidence="11"/>
<dbReference type="Gramene" id="XM_028324521.1">
    <property type="protein sequence ID" value="XP_028180322.1"/>
    <property type="gene ID" value="LOC114367355"/>
</dbReference>
<dbReference type="Pfam" id="PF13813">
    <property type="entry name" value="MBOAT_2"/>
    <property type="match status" value="1"/>
</dbReference>
<evidence type="ECO:0000259" key="10">
    <source>
        <dbReference type="Pfam" id="PF13813"/>
    </source>
</evidence>
<gene>
    <name evidence="11" type="ORF">D0Y65_024975</name>
</gene>
<evidence type="ECO:0000256" key="3">
    <source>
        <dbReference type="ARBA" id="ARBA00022679"/>
    </source>
</evidence>
<dbReference type="Proteomes" id="UP000289340">
    <property type="component" value="Chromosome 9"/>
</dbReference>
<keyword evidence="4 9" id="KW-0812">Transmembrane</keyword>
<dbReference type="PANTHER" id="PTHR31595:SF46">
    <property type="entry name" value="ACYL-COA--STEROL O-ACYLTRANSFERASE 1"/>
    <property type="match status" value="1"/>
</dbReference>
<evidence type="ECO:0000256" key="6">
    <source>
        <dbReference type="ARBA" id="ARBA00023098"/>
    </source>
</evidence>
<dbReference type="GO" id="GO:0016020">
    <property type="term" value="C:membrane"/>
    <property type="evidence" value="ECO:0007669"/>
    <property type="project" value="UniProtKB-SubCell"/>
</dbReference>
<evidence type="ECO:0000256" key="9">
    <source>
        <dbReference type="SAM" id="Phobius"/>
    </source>
</evidence>
<comment type="subcellular location">
    <subcellularLocation>
        <location evidence="1">Membrane</location>
        <topology evidence="1">Multi-pass membrane protein</topology>
    </subcellularLocation>
</comment>
<feature type="transmembrane region" description="Helical" evidence="9">
    <location>
        <begin position="62"/>
        <end position="79"/>
    </location>
</feature>
<dbReference type="PANTHER" id="PTHR31595">
    <property type="entry name" value="LONG-CHAIN-ALCOHOL O-FATTY-ACYLTRANSFERASE 3-RELATED"/>
    <property type="match status" value="1"/>
</dbReference>
<proteinExistence type="inferred from homology"/>